<organism evidence="2 3">
    <name type="scientific">Roseimaritima multifibrata</name>
    <dbReference type="NCBI Taxonomy" id="1930274"/>
    <lineage>
        <taxon>Bacteria</taxon>
        <taxon>Pseudomonadati</taxon>
        <taxon>Planctomycetota</taxon>
        <taxon>Planctomycetia</taxon>
        <taxon>Pirellulales</taxon>
        <taxon>Pirellulaceae</taxon>
        <taxon>Roseimaritima</taxon>
    </lineage>
</organism>
<accession>A0A517MDE9</accession>
<dbReference type="RefSeq" id="WP_246109800.1">
    <property type="nucleotide sequence ID" value="NZ_CP036262.1"/>
</dbReference>
<feature type="domain" description="PSP1 C-terminal" evidence="1">
    <location>
        <begin position="77"/>
        <end position="162"/>
    </location>
</feature>
<name>A0A517MDE9_9BACT</name>
<dbReference type="EMBL" id="CP036262">
    <property type="protein sequence ID" value="QDS92908.1"/>
    <property type="molecule type" value="Genomic_DNA"/>
</dbReference>
<dbReference type="NCBIfam" id="NF041131">
    <property type="entry name" value="RicT_YaaT_fam"/>
    <property type="match status" value="1"/>
</dbReference>
<dbReference type="InterPro" id="IPR007557">
    <property type="entry name" value="PSP1_C"/>
</dbReference>
<dbReference type="Pfam" id="PF04468">
    <property type="entry name" value="PSP1"/>
    <property type="match status" value="1"/>
</dbReference>
<evidence type="ECO:0000259" key="1">
    <source>
        <dbReference type="PROSITE" id="PS51411"/>
    </source>
</evidence>
<dbReference type="InterPro" id="IPR047767">
    <property type="entry name" value="PSP1-like"/>
</dbReference>
<reference evidence="2 3" key="1">
    <citation type="submission" date="2019-02" db="EMBL/GenBank/DDBJ databases">
        <title>Deep-cultivation of Planctomycetes and their phenomic and genomic characterization uncovers novel biology.</title>
        <authorList>
            <person name="Wiegand S."/>
            <person name="Jogler M."/>
            <person name="Boedeker C."/>
            <person name="Pinto D."/>
            <person name="Vollmers J."/>
            <person name="Rivas-Marin E."/>
            <person name="Kohn T."/>
            <person name="Peeters S.H."/>
            <person name="Heuer A."/>
            <person name="Rast P."/>
            <person name="Oberbeckmann S."/>
            <person name="Bunk B."/>
            <person name="Jeske O."/>
            <person name="Meyerdierks A."/>
            <person name="Storesund J.E."/>
            <person name="Kallscheuer N."/>
            <person name="Luecker S."/>
            <person name="Lage O.M."/>
            <person name="Pohl T."/>
            <person name="Merkel B.J."/>
            <person name="Hornburger P."/>
            <person name="Mueller R.-W."/>
            <person name="Bruemmer F."/>
            <person name="Labrenz M."/>
            <person name="Spormann A.M."/>
            <person name="Op den Camp H."/>
            <person name="Overmann J."/>
            <person name="Amann R."/>
            <person name="Jetten M.S.M."/>
            <person name="Mascher T."/>
            <person name="Medema M.H."/>
            <person name="Devos D.P."/>
            <person name="Kaster A.-K."/>
            <person name="Ovreas L."/>
            <person name="Rohde M."/>
            <person name="Galperin M.Y."/>
            <person name="Jogler C."/>
        </authorList>
    </citation>
    <scope>NUCLEOTIDE SEQUENCE [LARGE SCALE GENOMIC DNA]</scope>
    <source>
        <strain evidence="2 3">FF011L</strain>
    </source>
</reference>
<keyword evidence="3" id="KW-1185">Reference proteome</keyword>
<gene>
    <name evidence="2" type="ORF">FF011L_16620</name>
</gene>
<protein>
    <recommendedName>
        <fullName evidence="1">PSP1 C-terminal domain-containing protein</fullName>
    </recommendedName>
</protein>
<dbReference type="Proteomes" id="UP000320672">
    <property type="component" value="Chromosome"/>
</dbReference>
<dbReference type="PROSITE" id="PS51411">
    <property type="entry name" value="PSP1_C"/>
    <property type="match status" value="1"/>
</dbReference>
<sequence length="299" mass="33568">MTSKEPAASELAEKRPAGGRYIVRCGAMRTLCILKSQQNLRYGARVIGRTPRGVEMGEVLCEATPQATSLLESPPEGQVMRQVSAVDENELAHLKTKAEQEFQTCKRVIAECQLEMQLVDVEHIFGGELIVVYYLAERRVDFRQLVKRLASDFQTRVEMRQIGVRDEARLLADYGDCGKPVCCNTHLSKMPPVSMKMAKLQKATLDPSKISGRCGRLKCCLRYEYDTYEELKRELPPIGSEIVTAEGRAKVLGHEILSQQILAQTEDHRRVLVVLADVLSVSKKPAKVAKQKKPQDKDK</sequence>
<dbReference type="GO" id="GO:0005737">
    <property type="term" value="C:cytoplasm"/>
    <property type="evidence" value="ECO:0007669"/>
    <property type="project" value="TreeGrafter"/>
</dbReference>
<dbReference type="PANTHER" id="PTHR43830">
    <property type="entry name" value="PROTEIN PSP1"/>
    <property type="match status" value="1"/>
</dbReference>
<proteinExistence type="predicted"/>
<dbReference type="AlphaFoldDB" id="A0A517MDE9"/>
<evidence type="ECO:0000313" key="3">
    <source>
        <dbReference type="Proteomes" id="UP000320672"/>
    </source>
</evidence>
<dbReference type="PANTHER" id="PTHR43830:SF3">
    <property type="entry name" value="PROTEIN PSP1"/>
    <property type="match status" value="1"/>
</dbReference>
<evidence type="ECO:0000313" key="2">
    <source>
        <dbReference type="EMBL" id="QDS92908.1"/>
    </source>
</evidence>
<dbReference type="KEGG" id="rml:FF011L_16620"/>